<evidence type="ECO:0000256" key="5">
    <source>
        <dbReference type="ARBA" id="ARBA00022630"/>
    </source>
</evidence>
<dbReference type="EMBL" id="CP036268">
    <property type="protein sequence ID" value="QDT35855.1"/>
    <property type="molecule type" value="Genomic_DNA"/>
</dbReference>
<keyword evidence="1 16" id="KW-0813">Transport</keyword>
<keyword evidence="11 16" id="KW-0915">Sodium</keyword>
<protein>
    <recommendedName>
        <fullName evidence="16 17">Na(+)-translocating NADH-quinone reductase subunit C</fullName>
        <shortName evidence="16 17">Na(+)-NQR subunit C</shortName>
        <shortName evidence="16 17">Na(+)-translocating NQR subunit C</shortName>
        <ecNumber evidence="16 17">7.2.1.1</ecNumber>
    </recommendedName>
    <alternativeName>
        <fullName evidence="16 17">NQR complex subunit C</fullName>
    </alternativeName>
    <alternativeName>
        <fullName evidence="16 17">NQR-1 subunit C</fullName>
    </alternativeName>
</protein>
<evidence type="ECO:0000313" key="21">
    <source>
        <dbReference type="Proteomes" id="UP000317318"/>
    </source>
</evidence>
<dbReference type="EC" id="7.2.1.1" evidence="16 17"/>
<evidence type="ECO:0000256" key="16">
    <source>
        <dbReference type="HAMAP-Rule" id="MF_00427"/>
    </source>
</evidence>
<evidence type="ECO:0000256" key="10">
    <source>
        <dbReference type="ARBA" id="ARBA00023027"/>
    </source>
</evidence>
<keyword evidence="5 16" id="KW-0285">Flavoprotein</keyword>
<organism evidence="20 21">
    <name type="scientific">Stratiformator vulcanicus</name>
    <dbReference type="NCBI Taxonomy" id="2527980"/>
    <lineage>
        <taxon>Bacteria</taxon>
        <taxon>Pseudomonadati</taxon>
        <taxon>Planctomycetota</taxon>
        <taxon>Planctomycetia</taxon>
        <taxon>Planctomycetales</taxon>
        <taxon>Planctomycetaceae</taxon>
        <taxon>Stratiformator</taxon>
    </lineage>
</organism>
<dbReference type="PIRSF" id="PIRSF009437">
    <property type="entry name" value="NQR-1_subunit_C"/>
    <property type="match status" value="1"/>
</dbReference>
<dbReference type="Pfam" id="PF04205">
    <property type="entry name" value="FMN_bind"/>
    <property type="match status" value="1"/>
</dbReference>
<evidence type="ECO:0000256" key="14">
    <source>
        <dbReference type="ARBA" id="ARBA00023136"/>
    </source>
</evidence>
<keyword evidence="7 16" id="KW-0812">Transmembrane</keyword>
<reference evidence="20 21" key="1">
    <citation type="submission" date="2019-02" db="EMBL/GenBank/DDBJ databases">
        <title>Deep-cultivation of Planctomycetes and their phenomic and genomic characterization uncovers novel biology.</title>
        <authorList>
            <person name="Wiegand S."/>
            <person name="Jogler M."/>
            <person name="Boedeker C."/>
            <person name="Pinto D."/>
            <person name="Vollmers J."/>
            <person name="Rivas-Marin E."/>
            <person name="Kohn T."/>
            <person name="Peeters S.H."/>
            <person name="Heuer A."/>
            <person name="Rast P."/>
            <person name="Oberbeckmann S."/>
            <person name="Bunk B."/>
            <person name="Jeske O."/>
            <person name="Meyerdierks A."/>
            <person name="Storesund J.E."/>
            <person name="Kallscheuer N."/>
            <person name="Luecker S."/>
            <person name="Lage O.M."/>
            <person name="Pohl T."/>
            <person name="Merkel B.J."/>
            <person name="Hornburger P."/>
            <person name="Mueller R.-W."/>
            <person name="Bruemmer F."/>
            <person name="Labrenz M."/>
            <person name="Spormann A.M."/>
            <person name="Op den Camp H."/>
            <person name="Overmann J."/>
            <person name="Amann R."/>
            <person name="Jetten M.S.M."/>
            <person name="Mascher T."/>
            <person name="Medema M.H."/>
            <person name="Devos D.P."/>
            <person name="Kaster A.-K."/>
            <person name="Ovreas L."/>
            <person name="Rohde M."/>
            <person name="Galperin M.Y."/>
            <person name="Jogler C."/>
        </authorList>
    </citation>
    <scope>NUCLEOTIDE SEQUENCE [LARGE SCALE GENOMIC DNA]</scope>
    <source>
        <strain evidence="20 21">Pan189</strain>
    </source>
</reference>
<dbReference type="Proteomes" id="UP000317318">
    <property type="component" value="Chromosome"/>
</dbReference>
<keyword evidence="8 16" id="KW-1278">Translocase</keyword>
<keyword evidence="9 16" id="KW-1133">Transmembrane helix</keyword>
<keyword evidence="15 16" id="KW-0739">Sodium transport</keyword>
<dbReference type="OrthoDB" id="9794010at2"/>
<evidence type="ECO:0000256" key="2">
    <source>
        <dbReference type="ARBA" id="ARBA00022475"/>
    </source>
</evidence>
<comment type="similarity">
    <text evidence="16 17">Belongs to the NqrC family.</text>
</comment>
<dbReference type="InterPro" id="IPR010204">
    <property type="entry name" value="NqrC"/>
</dbReference>
<keyword evidence="20" id="KW-0560">Oxidoreductase</keyword>
<evidence type="ECO:0000256" key="3">
    <source>
        <dbReference type="ARBA" id="ARBA00022519"/>
    </source>
</evidence>
<dbReference type="GO" id="GO:0006814">
    <property type="term" value="P:sodium ion transport"/>
    <property type="evidence" value="ECO:0007669"/>
    <property type="project" value="UniProtKB-UniRule"/>
</dbReference>
<keyword evidence="3" id="KW-0997">Cell inner membrane</keyword>
<keyword evidence="14 16" id="KW-0472">Membrane</keyword>
<dbReference type="NCBIfam" id="TIGR01938">
    <property type="entry name" value="nqrC"/>
    <property type="match status" value="1"/>
</dbReference>
<keyword evidence="18" id="KW-0732">Signal</keyword>
<dbReference type="GO" id="GO:0010181">
    <property type="term" value="F:FMN binding"/>
    <property type="evidence" value="ECO:0007669"/>
    <property type="project" value="UniProtKB-UniRule"/>
</dbReference>
<keyword evidence="2 16" id="KW-1003">Cell membrane</keyword>
<name>A0A517QW13_9PLAN</name>
<accession>A0A517QW13</accession>
<evidence type="ECO:0000256" key="9">
    <source>
        <dbReference type="ARBA" id="ARBA00022989"/>
    </source>
</evidence>
<evidence type="ECO:0000256" key="17">
    <source>
        <dbReference type="PIRNR" id="PIRNR009437"/>
    </source>
</evidence>
<sequence precursor="true">MSRNSVGNVFRVSALLCLVCSLVVSTAAVGLKSFQEANKLREKQKNVLLAAGLVESDVANETITEVYKARVRPEIIDLETGKPVEEGETVESDGEEITVPAEYDQRAAERSEDLTVAVDESARREFGYPIPREVRFAEIYLIKAEGEDESIEQIVLPIRGKGLWSTMYGFLALKFDPSKSDPSERYVINGITYYEQGETPGLGGEVENEKWKKQWDGKVAYNSDWDPQISVDKGGSGESHIDALAGATITSNGVQSMVNFWLSKYGFRNYLESLDPDQKSQTASLPVERN</sequence>
<feature type="domain" description="FMN-binding" evidence="19">
    <location>
        <begin position="162"/>
        <end position="265"/>
    </location>
</feature>
<keyword evidence="21" id="KW-1185">Reference proteome</keyword>
<comment type="cofactor">
    <cofactor evidence="16 17">
        <name>FMN</name>
        <dbReference type="ChEBI" id="CHEBI:58210"/>
    </cofactor>
</comment>
<feature type="signal peptide" evidence="18">
    <location>
        <begin position="1"/>
        <end position="27"/>
    </location>
</feature>
<keyword evidence="4 16" id="KW-0597">Phosphoprotein</keyword>
<comment type="subcellular location">
    <subcellularLocation>
        <location evidence="16">Cell membrane</location>
        <topology evidence="16">Single-pass membrane protein</topology>
    </subcellularLocation>
</comment>
<dbReference type="PANTHER" id="PTHR37838">
    <property type="entry name" value="NA(+)-TRANSLOCATING NADH-QUINONE REDUCTASE SUBUNIT C"/>
    <property type="match status" value="1"/>
</dbReference>
<evidence type="ECO:0000259" key="19">
    <source>
        <dbReference type="SMART" id="SM00900"/>
    </source>
</evidence>
<dbReference type="HAMAP" id="MF_00427">
    <property type="entry name" value="NqrC"/>
    <property type="match status" value="1"/>
</dbReference>
<dbReference type="SMART" id="SM00900">
    <property type="entry name" value="FMN_bind"/>
    <property type="match status" value="1"/>
</dbReference>
<keyword evidence="13 16" id="KW-0830">Ubiquinone</keyword>
<comment type="subunit">
    <text evidence="16 17">Composed of six subunits; NqrA, NqrB, NqrC, NqrD, NqrE and NqrF.</text>
</comment>
<comment type="catalytic activity">
    <reaction evidence="16 17">
        <text>a ubiquinone + n Na(+)(in) + NADH + H(+) = a ubiquinol + n Na(+)(out) + NAD(+)</text>
        <dbReference type="Rhea" id="RHEA:47748"/>
        <dbReference type="Rhea" id="RHEA-COMP:9565"/>
        <dbReference type="Rhea" id="RHEA-COMP:9566"/>
        <dbReference type="ChEBI" id="CHEBI:15378"/>
        <dbReference type="ChEBI" id="CHEBI:16389"/>
        <dbReference type="ChEBI" id="CHEBI:17976"/>
        <dbReference type="ChEBI" id="CHEBI:29101"/>
        <dbReference type="ChEBI" id="CHEBI:57540"/>
        <dbReference type="ChEBI" id="CHEBI:57945"/>
        <dbReference type="EC" id="7.2.1.1"/>
    </reaction>
</comment>
<keyword evidence="10 16" id="KW-0520">NAD</keyword>
<evidence type="ECO:0000256" key="7">
    <source>
        <dbReference type="ARBA" id="ARBA00022692"/>
    </source>
</evidence>
<evidence type="ECO:0000256" key="12">
    <source>
        <dbReference type="ARBA" id="ARBA00023065"/>
    </source>
</evidence>
<feature type="chain" id="PRO_5021696707" description="Na(+)-translocating NADH-quinone reductase subunit C" evidence="18">
    <location>
        <begin position="28"/>
        <end position="290"/>
    </location>
</feature>
<evidence type="ECO:0000256" key="13">
    <source>
        <dbReference type="ARBA" id="ARBA00023075"/>
    </source>
</evidence>
<evidence type="ECO:0000256" key="4">
    <source>
        <dbReference type="ARBA" id="ARBA00022553"/>
    </source>
</evidence>
<dbReference type="KEGG" id="svp:Pan189_02080"/>
<evidence type="ECO:0000256" key="15">
    <source>
        <dbReference type="ARBA" id="ARBA00023201"/>
    </source>
</evidence>
<dbReference type="GO" id="GO:0016655">
    <property type="term" value="F:oxidoreductase activity, acting on NAD(P)H, quinone or similar compound as acceptor"/>
    <property type="evidence" value="ECO:0007669"/>
    <property type="project" value="UniProtKB-UniRule"/>
</dbReference>
<evidence type="ECO:0000256" key="8">
    <source>
        <dbReference type="ARBA" id="ARBA00022967"/>
    </source>
</evidence>
<gene>
    <name evidence="16 20" type="primary">nqrC</name>
    <name evidence="20" type="ORF">Pan189_02080</name>
</gene>
<dbReference type="NCBIfam" id="NF003749">
    <property type="entry name" value="PRK05346.1-5"/>
    <property type="match status" value="1"/>
</dbReference>
<dbReference type="InterPro" id="IPR007329">
    <property type="entry name" value="FMN-bd"/>
</dbReference>
<keyword evidence="12 16" id="KW-0406">Ion transport</keyword>
<dbReference type="GO" id="GO:0005886">
    <property type="term" value="C:plasma membrane"/>
    <property type="evidence" value="ECO:0007669"/>
    <property type="project" value="UniProtKB-SubCell"/>
</dbReference>
<proteinExistence type="inferred from homology"/>
<keyword evidence="6 16" id="KW-0288">FMN</keyword>
<comment type="caution">
    <text evidence="16">Lacks conserved residue(s) required for the propagation of feature annotation.</text>
</comment>
<evidence type="ECO:0000256" key="18">
    <source>
        <dbReference type="SAM" id="SignalP"/>
    </source>
</evidence>
<dbReference type="AlphaFoldDB" id="A0A517QW13"/>
<comment type="function">
    <text evidence="16">NQR complex catalyzes the reduction of ubiquinone-1 to ubiquinol by two successive reactions, coupled with the transport of Na(+) ions from the cytoplasm to the periplasm. NqrA to NqrE are probably involved in the second step, the conversion of ubisemiquinone to ubiquinol.</text>
</comment>
<dbReference type="PANTHER" id="PTHR37838:SF1">
    <property type="entry name" value="NA(+)-TRANSLOCATING NADH-QUINONE REDUCTASE SUBUNIT C"/>
    <property type="match status" value="1"/>
</dbReference>
<dbReference type="RefSeq" id="WP_145362120.1">
    <property type="nucleotide sequence ID" value="NZ_CP036268.1"/>
</dbReference>
<feature type="modified residue" description="FMN phosphoryl threonine" evidence="16">
    <location>
        <position position="248"/>
    </location>
</feature>
<evidence type="ECO:0000256" key="6">
    <source>
        <dbReference type="ARBA" id="ARBA00022643"/>
    </source>
</evidence>
<evidence type="ECO:0000256" key="1">
    <source>
        <dbReference type="ARBA" id="ARBA00022448"/>
    </source>
</evidence>
<evidence type="ECO:0000256" key="11">
    <source>
        <dbReference type="ARBA" id="ARBA00023053"/>
    </source>
</evidence>
<evidence type="ECO:0000313" key="20">
    <source>
        <dbReference type="EMBL" id="QDT35855.1"/>
    </source>
</evidence>